<evidence type="ECO:0000256" key="1">
    <source>
        <dbReference type="ARBA" id="ARBA00006464"/>
    </source>
</evidence>
<keyword evidence="5" id="KW-1185">Reference proteome</keyword>
<comment type="similarity">
    <text evidence="1">Belongs to the bacterial sugar transferase family.</text>
</comment>
<dbReference type="PANTHER" id="PTHR30576:SF0">
    <property type="entry name" value="UNDECAPRENYL-PHOSPHATE N-ACETYLGALACTOSAMINYL 1-PHOSPHATE TRANSFERASE-RELATED"/>
    <property type="match status" value="1"/>
</dbReference>
<dbReference type="Pfam" id="PF02397">
    <property type="entry name" value="Bac_transf"/>
    <property type="match status" value="1"/>
</dbReference>
<keyword evidence="2" id="KW-0812">Transmembrane</keyword>
<comment type="caution">
    <text evidence="4">The sequence shown here is derived from an EMBL/GenBank/DDBJ whole genome shotgun (WGS) entry which is preliminary data.</text>
</comment>
<organism evidence="4 5">
    <name type="scientific">Haloechinothrix salitolerans</name>
    <dbReference type="NCBI Taxonomy" id="926830"/>
    <lineage>
        <taxon>Bacteria</taxon>
        <taxon>Bacillati</taxon>
        <taxon>Actinomycetota</taxon>
        <taxon>Actinomycetes</taxon>
        <taxon>Pseudonocardiales</taxon>
        <taxon>Pseudonocardiaceae</taxon>
        <taxon>Haloechinothrix</taxon>
    </lineage>
</organism>
<dbReference type="EMBL" id="JBHSXX010000001">
    <property type="protein sequence ID" value="MFC6870345.1"/>
    <property type="molecule type" value="Genomic_DNA"/>
</dbReference>
<dbReference type="InterPro" id="IPR003362">
    <property type="entry name" value="Bact_transf"/>
</dbReference>
<accession>A0ABW2C7R5</accession>
<gene>
    <name evidence="4" type="ORF">ACFQGD_24710</name>
</gene>
<keyword evidence="4" id="KW-0808">Transferase</keyword>
<evidence type="ECO:0000313" key="5">
    <source>
        <dbReference type="Proteomes" id="UP001596337"/>
    </source>
</evidence>
<dbReference type="RefSeq" id="WP_345395359.1">
    <property type="nucleotide sequence ID" value="NZ_BAABLA010000023.1"/>
</dbReference>
<dbReference type="Proteomes" id="UP001596337">
    <property type="component" value="Unassembled WGS sequence"/>
</dbReference>
<proteinExistence type="inferred from homology"/>
<evidence type="ECO:0000256" key="2">
    <source>
        <dbReference type="SAM" id="Phobius"/>
    </source>
</evidence>
<evidence type="ECO:0000259" key="3">
    <source>
        <dbReference type="Pfam" id="PF02397"/>
    </source>
</evidence>
<dbReference type="PANTHER" id="PTHR30576">
    <property type="entry name" value="COLANIC BIOSYNTHESIS UDP-GLUCOSE LIPID CARRIER TRANSFERASE"/>
    <property type="match status" value="1"/>
</dbReference>
<sequence>MSEPASDPLYAQHAGDRATIFHDEHDIDTARLGQLAGRVGKALMDIVLGTILAVVAVPVIAALAVILAIRLGQWPFFWHRRIGQYGKPITFPKLRTLPKATPRYALKDGGAVIPVDRFTAFLRHRHLDELPQLLLVPLLKMSLVGPRPKMPDRFEPTDPGYRDARQLVRQGCTGLWQIGHESHYLVHERPEYDFCYLQYGSLRMDLWILWRTALLMVGGKTIRLSTVPRWVLGAGWVNEGRIRAVGGARFLISSDRLASGRRPAA</sequence>
<keyword evidence="2" id="KW-0472">Membrane</keyword>
<keyword evidence="2" id="KW-1133">Transmembrane helix</keyword>
<evidence type="ECO:0000313" key="4">
    <source>
        <dbReference type="EMBL" id="MFC6870345.1"/>
    </source>
</evidence>
<feature type="domain" description="Bacterial sugar transferase" evidence="3">
    <location>
        <begin position="41"/>
        <end position="216"/>
    </location>
</feature>
<protein>
    <submittedName>
        <fullName evidence="4">Sugar transferase</fullName>
    </submittedName>
</protein>
<reference evidence="5" key="1">
    <citation type="journal article" date="2019" name="Int. J. Syst. Evol. Microbiol.">
        <title>The Global Catalogue of Microorganisms (GCM) 10K type strain sequencing project: providing services to taxonomists for standard genome sequencing and annotation.</title>
        <authorList>
            <consortium name="The Broad Institute Genomics Platform"/>
            <consortium name="The Broad Institute Genome Sequencing Center for Infectious Disease"/>
            <person name="Wu L."/>
            <person name="Ma J."/>
        </authorList>
    </citation>
    <scope>NUCLEOTIDE SEQUENCE [LARGE SCALE GENOMIC DNA]</scope>
    <source>
        <strain evidence="5">KCTC 32255</strain>
    </source>
</reference>
<feature type="transmembrane region" description="Helical" evidence="2">
    <location>
        <begin position="46"/>
        <end position="71"/>
    </location>
</feature>
<name>A0ABW2C7R5_9PSEU</name>
<dbReference type="GO" id="GO:0016740">
    <property type="term" value="F:transferase activity"/>
    <property type="evidence" value="ECO:0007669"/>
    <property type="project" value="UniProtKB-KW"/>
</dbReference>